<dbReference type="Proteomes" id="UP000004319">
    <property type="component" value="Unassembled WGS sequence"/>
</dbReference>
<dbReference type="AlphaFoldDB" id="F7VEZ6"/>
<evidence type="ECO:0000256" key="1">
    <source>
        <dbReference type="SAM" id="MobiDB-lite"/>
    </source>
</evidence>
<comment type="caution">
    <text evidence="2">The sequence shown here is derived from an EMBL/GenBank/DDBJ whole genome shotgun (WGS) entry which is preliminary data.</text>
</comment>
<accession>F7VEZ6</accession>
<feature type="region of interest" description="Disordered" evidence="1">
    <location>
        <begin position="1"/>
        <end position="40"/>
    </location>
</feature>
<dbReference type="EMBL" id="BABS01000057">
    <property type="protein sequence ID" value="GAA08941.1"/>
    <property type="molecule type" value="Genomic_DNA"/>
</dbReference>
<evidence type="ECO:0000313" key="3">
    <source>
        <dbReference type="Proteomes" id="UP000004319"/>
    </source>
</evidence>
<organism evidence="2 3">
    <name type="scientific">Acetobacter tropicalis NBRC 101654</name>
    <dbReference type="NCBI Taxonomy" id="749388"/>
    <lineage>
        <taxon>Bacteria</taxon>
        <taxon>Pseudomonadati</taxon>
        <taxon>Pseudomonadota</taxon>
        <taxon>Alphaproteobacteria</taxon>
        <taxon>Acetobacterales</taxon>
        <taxon>Acetobacteraceae</taxon>
        <taxon>Acetobacter</taxon>
    </lineage>
</organism>
<gene>
    <name evidence="2" type="ORF">ATPR_1944</name>
</gene>
<feature type="compositionally biased region" description="Polar residues" evidence="1">
    <location>
        <begin position="1"/>
        <end position="10"/>
    </location>
</feature>
<name>F7VEZ6_9PROT</name>
<evidence type="ECO:0000313" key="2">
    <source>
        <dbReference type="EMBL" id="GAA08941.1"/>
    </source>
</evidence>
<proteinExistence type="predicted"/>
<sequence>MGQRYQQRPSSFPKDAQKAVSGSLTGRPPTALRKITRIVS</sequence>
<reference evidence="2 3" key="1">
    <citation type="journal article" date="2011" name="Biochem. Biophys. Res. Commun.">
        <title>Increased number of Arginine-based salt bridges contributes to the thermotolerance of thermotolerant acetic acid bacteria, Acetobacter tropicalis SKU1100.</title>
        <authorList>
            <person name="Matsutani M."/>
            <person name="Hirakawa H."/>
            <person name="Nishikura M."/>
            <person name="Soemphol W."/>
            <person name="Ali I.A.I."/>
            <person name="Yakushi T."/>
            <person name="Matsushita K."/>
        </authorList>
    </citation>
    <scope>NUCLEOTIDE SEQUENCE [LARGE SCALE GENOMIC DNA]</scope>
    <source>
        <strain evidence="2 3">NBRC 101654</strain>
    </source>
</reference>
<protein>
    <submittedName>
        <fullName evidence="2">Uncharacterized protein</fullName>
    </submittedName>
</protein>